<keyword evidence="2" id="KW-1185">Reference proteome</keyword>
<organism evidence="1 2">
    <name type="scientific">Caenorhabditis nigoni</name>
    <dbReference type="NCBI Taxonomy" id="1611254"/>
    <lineage>
        <taxon>Eukaryota</taxon>
        <taxon>Metazoa</taxon>
        <taxon>Ecdysozoa</taxon>
        <taxon>Nematoda</taxon>
        <taxon>Chromadorea</taxon>
        <taxon>Rhabditida</taxon>
        <taxon>Rhabditina</taxon>
        <taxon>Rhabditomorpha</taxon>
        <taxon>Rhabditoidea</taxon>
        <taxon>Rhabditidae</taxon>
        <taxon>Peloderinae</taxon>
        <taxon>Caenorhabditis</taxon>
    </lineage>
</organism>
<gene>
    <name evidence="1" type="primary">Cnig_chr_III.g11938</name>
    <name evidence="1" type="ORF">B9Z55_011938</name>
</gene>
<protein>
    <submittedName>
        <fullName evidence="1">Uncharacterized protein</fullName>
    </submittedName>
</protein>
<comment type="caution">
    <text evidence="1">The sequence shown here is derived from an EMBL/GenBank/DDBJ whole genome shotgun (WGS) entry which is preliminary data.</text>
</comment>
<name>A0A2G5UMV0_9PELO</name>
<evidence type="ECO:0000313" key="1">
    <source>
        <dbReference type="EMBL" id="PIC40671.1"/>
    </source>
</evidence>
<sequence length="88" mass="10010">MRFFNMLRTVNMLPAVSKKITAPSSSNFLRTNIRELTTQSKHVYATQEVIIGAQKKKIGTFAIKRIYIMHETFTKSPSMSSQISLRAS</sequence>
<dbReference type="Proteomes" id="UP000230233">
    <property type="component" value="Chromosome III"/>
</dbReference>
<dbReference type="EMBL" id="PDUG01000003">
    <property type="protein sequence ID" value="PIC40671.1"/>
    <property type="molecule type" value="Genomic_DNA"/>
</dbReference>
<proteinExistence type="predicted"/>
<dbReference type="OrthoDB" id="10556594at2759"/>
<accession>A0A2G5UMV0</accession>
<reference evidence="2" key="1">
    <citation type="submission" date="2017-10" db="EMBL/GenBank/DDBJ databases">
        <title>Rapid genome shrinkage in a self-fertile nematode reveals novel sperm competition proteins.</title>
        <authorList>
            <person name="Yin D."/>
            <person name="Schwarz E.M."/>
            <person name="Thomas C.G."/>
            <person name="Felde R.L."/>
            <person name="Korf I.F."/>
            <person name="Cutter A.D."/>
            <person name="Schartner C.M."/>
            <person name="Ralston E.J."/>
            <person name="Meyer B.J."/>
            <person name="Haag E.S."/>
        </authorList>
    </citation>
    <scope>NUCLEOTIDE SEQUENCE [LARGE SCALE GENOMIC DNA]</scope>
    <source>
        <strain evidence="2">JU1422</strain>
    </source>
</reference>
<dbReference type="AlphaFoldDB" id="A0A2G5UMV0"/>
<evidence type="ECO:0000313" key="2">
    <source>
        <dbReference type="Proteomes" id="UP000230233"/>
    </source>
</evidence>